<keyword evidence="2" id="KW-1003">Cell membrane</keyword>
<proteinExistence type="predicted"/>
<dbReference type="STRING" id="1384459.GL4_1053"/>
<feature type="transmembrane region" description="Helical" evidence="6">
    <location>
        <begin position="283"/>
        <end position="307"/>
    </location>
</feature>
<feature type="transmembrane region" description="Helical" evidence="6">
    <location>
        <begin position="94"/>
        <end position="115"/>
    </location>
</feature>
<dbReference type="OrthoDB" id="7065842at2"/>
<evidence type="ECO:0000256" key="5">
    <source>
        <dbReference type="ARBA" id="ARBA00023136"/>
    </source>
</evidence>
<dbReference type="GO" id="GO:0022857">
    <property type="term" value="F:transmembrane transporter activity"/>
    <property type="evidence" value="ECO:0007669"/>
    <property type="project" value="InterPro"/>
</dbReference>
<dbReference type="EMBL" id="AP014648">
    <property type="protein sequence ID" value="BAQ16513.1"/>
    <property type="molecule type" value="Genomic_DNA"/>
</dbReference>
<comment type="subcellular location">
    <subcellularLocation>
        <location evidence="1">Cell membrane</location>
        <topology evidence="1">Multi-pass membrane protein</topology>
    </subcellularLocation>
</comment>
<keyword evidence="4 6" id="KW-1133">Transmembrane helix</keyword>
<dbReference type="Proteomes" id="UP000031643">
    <property type="component" value="Chromosome"/>
</dbReference>
<feature type="transmembrane region" description="Helical" evidence="6">
    <location>
        <begin position="25"/>
        <end position="42"/>
    </location>
</feature>
<gene>
    <name evidence="7" type="ORF">GL4_1053</name>
</gene>
<evidence type="ECO:0000256" key="2">
    <source>
        <dbReference type="ARBA" id="ARBA00022475"/>
    </source>
</evidence>
<keyword evidence="8" id="KW-1185">Reference proteome</keyword>
<feature type="transmembrane region" description="Helical" evidence="6">
    <location>
        <begin position="361"/>
        <end position="380"/>
    </location>
</feature>
<accession>A0A0A8K0L4</accession>
<feature type="transmembrane region" description="Helical" evidence="6">
    <location>
        <begin position="54"/>
        <end position="74"/>
    </location>
</feature>
<dbReference type="KEGG" id="mcg:GL4_1053"/>
<evidence type="ECO:0000256" key="4">
    <source>
        <dbReference type="ARBA" id="ARBA00022989"/>
    </source>
</evidence>
<keyword evidence="3 6" id="KW-0812">Transmembrane</keyword>
<feature type="transmembrane region" description="Helical" evidence="6">
    <location>
        <begin position="420"/>
        <end position="438"/>
    </location>
</feature>
<organism evidence="7 8">
    <name type="scientific">Methyloceanibacter caenitepidi</name>
    <dbReference type="NCBI Taxonomy" id="1384459"/>
    <lineage>
        <taxon>Bacteria</taxon>
        <taxon>Pseudomonadati</taxon>
        <taxon>Pseudomonadota</taxon>
        <taxon>Alphaproteobacteria</taxon>
        <taxon>Hyphomicrobiales</taxon>
        <taxon>Hyphomicrobiaceae</taxon>
        <taxon>Methyloceanibacter</taxon>
    </lineage>
</organism>
<feature type="transmembrane region" description="Helical" evidence="6">
    <location>
        <begin position="158"/>
        <end position="179"/>
    </location>
</feature>
<dbReference type="PANTHER" id="PTHR42770">
    <property type="entry name" value="AMINO ACID TRANSPORTER-RELATED"/>
    <property type="match status" value="1"/>
</dbReference>
<dbReference type="RefSeq" id="WP_045365248.1">
    <property type="nucleotide sequence ID" value="NZ_AP014648.1"/>
</dbReference>
<keyword evidence="5 6" id="KW-0472">Membrane</keyword>
<name>A0A0A8K0L4_9HYPH</name>
<dbReference type="PIRSF" id="PIRSF006060">
    <property type="entry name" value="AA_transporter"/>
    <property type="match status" value="1"/>
</dbReference>
<dbReference type="InterPro" id="IPR001734">
    <property type="entry name" value="Na/solute_symporter"/>
</dbReference>
<evidence type="ECO:0000313" key="7">
    <source>
        <dbReference type="EMBL" id="BAQ16513.1"/>
    </source>
</evidence>
<protein>
    <recommendedName>
        <fullName evidence="9">Amino acid transporter</fullName>
    </recommendedName>
</protein>
<dbReference type="Gene3D" id="1.20.1740.10">
    <property type="entry name" value="Amino acid/polyamine transporter I"/>
    <property type="match status" value="1"/>
</dbReference>
<evidence type="ECO:0000256" key="3">
    <source>
        <dbReference type="ARBA" id="ARBA00022692"/>
    </source>
</evidence>
<dbReference type="HOGENOM" id="CLU_007946_15_12_5"/>
<evidence type="ECO:0008006" key="9">
    <source>
        <dbReference type="Google" id="ProtNLM"/>
    </source>
</evidence>
<sequence>MGDDLNTPEQESGPTLNRSIGPFQMALYGLGSMLGAGIYGLIGKAAGEVGNAVWLAFVVALIAALLTALSYASLGSRYPRAAGAVYVAQRAYGFPLLSFMVGLALVCSGLTSIATQSRVFGANFLELFGLHGLPVSAIALCYLFATTAIIFRGIQEAMWVNVLCTVVSVAGLLLLMAVGLPYWGSVDYFETPPVADGDLTFLIVIQGAVLAFFAFIGFEDMYNVAEEVREPETTIPLGLISAMVIAALVYIAVAITAVSVVPWDELAAAPGPITEVMARAAPFVPPVLFTAITIFAVANTGLVNFVTSSRLLYGMARQNLLPDHLGKVHRQRRTPHIAILVLFLILVPLALMGTIAELAAATVLLLLTVFAVVNGSLFILKGRKGEPPGRFEIPRIIPALGFLVCLGLIVARVSSGDWEAPAIAGGLLLASFLIFLLMRWLDPEAIRDIGEDTADAEAPTRS</sequence>
<dbReference type="GO" id="GO:0005886">
    <property type="term" value="C:plasma membrane"/>
    <property type="evidence" value="ECO:0007669"/>
    <property type="project" value="UniProtKB-SubCell"/>
</dbReference>
<feature type="transmembrane region" description="Helical" evidence="6">
    <location>
        <begin position="392"/>
        <end position="414"/>
    </location>
</feature>
<feature type="transmembrane region" description="Helical" evidence="6">
    <location>
        <begin position="239"/>
        <end position="263"/>
    </location>
</feature>
<dbReference type="Pfam" id="PF13520">
    <property type="entry name" value="AA_permease_2"/>
    <property type="match status" value="1"/>
</dbReference>
<feature type="transmembrane region" description="Helical" evidence="6">
    <location>
        <begin position="127"/>
        <end position="151"/>
    </location>
</feature>
<evidence type="ECO:0000313" key="8">
    <source>
        <dbReference type="Proteomes" id="UP000031643"/>
    </source>
</evidence>
<feature type="transmembrane region" description="Helical" evidence="6">
    <location>
        <begin position="337"/>
        <end position="355"/>
    </location>
</feature>
<reference evidence="7 8" key="1">
    <citation type="submission" date="2014-09" db="EMBL/GenBank/DDBJ databases">
        <title>Genome sequencing of Methyloceanibacter caenitepidi Gela4.</title>
        <authorList>
            <person name="Takeuchi M."/>
            <person name="Susumu S."/>
            <person name="Kamagata Y."/>
            <person name="Oshima K."/>
            <person name="Hattori M."/>
            <person name="Iwasaki W."/>
        </authorList>
    </citation>
    <scope>NUCLEOTIDE SEQUENCE [LARGE SCALE GENOMIC DNA]</scope>
    <source>
        <strain evidence="7 8">Gela4</strain>
    </source>
</reference>
<dbReference type="AlphaFoldDB" id="A0A0A8K0L4"/>
<dbReference type="InterPro" id="IPR050367">
    <property type="entry name" value="APC_superfamily"/>
</dbReference>
<dbReference type="InterPro" id="IPR002293">
    <property type="entry name" value="AA/rel_permease1"/>
</dbReference>
<feature type="transmembrane region" description="Helical" evidence="6">
    <location>
        <begin position="199"/>
        <end position="218"/>
    </location>
</feature>
<dbReference type="PANTHER" id="PTHR42770:SF11">
    <property type="entry name" value="INNER MEMBRANE TRANSPORT PROTEIN YBAT"/>
    <property type="match status" value="1"/>
</dbReference>
<dbReference type="PROSITE" id="PS50283">
    <property type="entry name" value="NA_SOLUT_SYMP_3"/>
    <property type="match status" value="1"/>
</dbReference>
<evidence type="ECO:0000256" key="6">
    <source>
        <dbReference type="SAM" id="Phobius"/>
    </source>
</evidence>
<evidence type="ECO:0000256" key="1">
    <source>
        <dbReference type="ARBA" id="ARBA00004651"/>
    </source>
</evidence>